<evidence type="ECO:0000256" key="7">
    <source>
        <dbReference type="ARBA" id="ARBA00022824"/>
    </source>
</evidence>
<dbReference type="RefSeq" id="XP_018273626.1">
    <property type="nucleotide sequence ID" value="XM_018413013.1"/>
</dbReference>
<evidence type="ECO:0000256" key="3">
    <source>
        <dbReference type="ARBA" id="ARBA00009731"/>
    </source>
</evidence>
<dbReference type="GO" id="GO:0031965">
    <property type="term" value="C:nuclear membrane"/>
    <property type="evidence" value="ECO:0007669"/>
    <property type="project" value="UniProtKB-SubCell"/>
</dbReference>
<dbReference type="Pfam" id="PF08660">
    <property type="entry name" value="Alg14"/>
    <property type="match status" value="1"/>
</dbReference>
<dbReference type="OrthoDB" id="17098at2759"/>
<evidence type="ECO:0000256" key="5">
    <source>
        <dbReference type="ARBA" id="ARBA00017467"/>
    </source>
</evidence>
<evidence type="ECO:0000256" key="6">
    <source>
        <dbReference type="ARBA" id="ARBA00022692"/>
    </source>
</evidence>
<sequence length="147" mass="16400">ETHNRRPPPRPTDDASLAVFLGSGGHTAEMMRLVAHLDWRRFPTRTWIISSGDTLSERKALQLERTIASGQFRILRIPRARKVHQSYLTSPFTTLYSLASCVWHITLAPLLLPTSSTTVRRVFADVVLLNGPGSCVPITLAAFLPRV</sequence>
<comment type="caution">
    <text evidence="11">Lacks conserved residue(s) required for the propagation of feature annotation.</text>
</comment>
<feature type="non-terminal residue" evidence="12">
    <location>
        <position position="147"/>
    </location>
</feature>
<proteinExistence type="inferred from homology"/>
<evidence type="ECO:0000256" key="1">
    <source>
        <dbReference type="ARBA" id="ARBA00004389"/>
    </source>
</evidence>
<organism evidence="12 13">
    <name type="scientific">Rhodotorula graminis (strain WP1)</name>
    <dbReference type="NCBI Taxonomy" id="578459"/>
    <lineage>
        <taxon>Eukaryota</taxon>
        <taxon>Fungi</taxon>
        <taxon>Dikarya</taxon>
        <taxon>Basidiomycota</taxon>
        <taxon>Pucciniomycotina</taxon>
        <taxon>Microbotryomycetes</taxon>
        <taxon>Sporidiobolales</taxon>
        <taxon>Sporidiobolaceae</taxon>
        <taxon>Rhodotorula</taxon>
    </lineage>
</organism>
<keyword evidence="9 11" id="KW-0472">Membrane</keyword>
<keyword evidence="6 11" id="KW-0812">Transmembrane</keyword>
<dbReference type="STRING" id="578459.A0A194SAE2"/>
<dbReference type="Gene3D" id="3.40.50.2000">
    <property type="entry name" value="Glycogen Phosphorylase B"/>
    <property type="match status" value="1"/>
</dbReference>
<accession>A0A194SAE2</accession>
<keyword evidence="7 11" id="KW-0256">Endoplasmic reticulum</keyword>
<dbReference type="AlphaFoldDB" id="A0A194SAE2"/>
<evidence type="ECO:0000256" key="9">
    <source>
        <dbReference type="ARBA" id="ARBA00023136"/>
    </source>
</evidence>
<gene>
    <name evidence="11" type="primary">ALG14</name>
    <name evidence="12" type="ORF">RHOBADRAFT_3212</name>
</gene>
<comment type="similarity">
    <text evidence="3 11">Belongs to the ALG14 family.</text>
</comment>
<dbReference type="GeneID" id="28973462"/>
<comment type="subcellular location">
    <subcellularLocation>
        <location evidence="1 11">Endoplasmic reticulum membrane</location>
        <topology evidence="1 11">Single-pass membrane protein</topology>
    </subcellularLocation>
    <subcellularLocation>
        <location evidence="2">Nucleus membrane</location>
        <topology evidence="2">Single-pass membrane protein</topology>
    </subcellularLocation>
</comment>
<dbReference type="PANTHER" id="PTHR12154">
    <property type="entry name" value="GLYCOSYL TRANSFERASE-RELATED"/>
    <property type="match status" value="1"/>
</dbReference>
<evidence type="ECO:0000313" key="13">
    <source>
        <dbReference type="Proteomes" id="UP000053890"/>
    </source>
</evidence>
<keyword evidence="8 11" id="KW-1133">Transmembrane helix</keyword>
<protein>
    <recommendedName>
        <fullName evidence="5 11">UDP-N-acetylglucosamine transferase subunit ALG14</fullName>
    </recommendedName>
    <alternativeName>
        <fullName evidence="10 11">Asparagine-linked glycosylation protein 14</fullName>
    </alternativeName>
</protein>
<dbReference type="PANTHER" id="PTHR12154:SF4">
    <property type="entry name" value="UDP-N-ACETYLGLUCOSAMINE TRANSFERASE SUBUNIT ALG14 HOMOLOG"/>
    <property type="match status" value="1"/>
</dbReference>
<dbReference type="GO" id="GO:0006488">
    <property type="term" value="P:dolichol-linked oligosaccharide biosynthetic process"/>
    <property type="evidence" value="ECO:0007669"/>
    <property type="project" value="InterPro"/>
</dbReference>
<dbReference type="EMBL" id="KQ474074">
    <property type="protein sequence ID" value="KPV77577.1"/>
    <property type="molecule type" value="Genomic_DNA"/>
</dbReference>
<dbReference type="OMA" id="VWHITLA"/>
<reference evidence="12 13" key="1">
    <citation type="journal article" date="2015" name="Front. Microbiol.">
        <title>Genome sequence of the plant growth promoting endophytic yeast Rhodotorula graminis WP1.</title>
        <authorList>
            <person name="Firrincieli A."/>
            <person name="Otillar R."/>
            <person name="Salamov A."/>
            <person name="Schmutz J."/>
            <person name="Khan Z."/>
            <person name="Redman R.S."/>
            <person name="Fleck N.D."/>
            <person name="Lindquist E."/>
            <person name="Grigoriev I.V."/>
            <person name="Doty S.L."/>
        </authorList>
    </citation>
    <scope>NUCLEOTIDE SEQUENCE [LARGE SCALE GENOMIC DNA]</scope>
    <source>
        <strain evidence="12 13">WP1</strain>
    </source>
</reference>
<dbReference type="GO" id="GO:0004577">
    <property type="term" value="F:N-acetylglucosaminyldiphosphodolichol N-acetylglucosaminyltransferase activity"/>
    <property type="evidence" value="ECO:0007669"/>
    <property type="project" value="TreeGrafter"/>
</dbReference>
<keyword evidence="13" id="KW-1185">Reference proteome</keyword>
<feature type="transmembrane region" description="Helical" evidence="11">
    <location>
        <begin position="126"/>
        <end position="144"/>
    </location>
</feature>
<name>A0A194SAE2_RHOGW</name>
<feature type="transmembrane region" description="Helical" evidence="11">
    <location>
        <begin position="86"/>
        <end position="106"/>
    </location>
</feature>
<comment type="subunit">
    <text evidence="4 11">Heterodimer with ALG13 to form a functional enzyme.</text>
</comment>
<evidence type="ECO:0000256" key="8">
    <source>
        <dbReference type="ARBA" id="ARBA00022989"/>
    </source>
</evidence>
<dbReference type="Proteomes" id="UP000053890">
    <property type="component" value="Unassembled WGS sequence"/>
</dbReference>
<evidence type="ECO:0000256" key="11">
    <source>
        <dbReference type="RuleBase" id="RU362127"/>
    </source>
</evidence>
<evidence type="ECO:0000313" key="12">
    <source>
        <dbReference type="EMBL" id="KPV77577.1"/>
    </source>
</evidence>
<keyword evidence="12" id="KW-0808">Transferase</keyword>
<dbReference type="InterPro" id="IPR013969">
    <property type="entry name" value="Oligosacch_biosynth_Alg14"/>
</dbReference>
<evidence type="ECO:0000256" key="4">
    <source>
        <dbReference type="ARBA" id="ARBA00011335"/>
    </source>
</evidence>
<feature type="non-terminal residue" evidence="12">
    <location>
        <position position="1"/>
    </location>
</feature>
<evidence type="ECO:0000256" key="10">
    <source>
        <dbReference type="ARBA" id="ARBA00032062"/>
    </source>
</evidence>
<comment type="function">
    <text evidence="11">Involved in protein N-glycosylation. Essential for the second step of the dolichol-linked oligosaccharide pathway. Anchors the catalytic subunit ALG13 to the ER.</text>
</comment>
<evidence type="ECO:0000256" key="2">
    <source>
        <dbReference type="ARBA" id="ARBA00004590"/>
    </source>
</evidence>
<dbReference type="GO" id="GO:0043541">
    <property type="term" value="C:UDP-N-acetylglucosamine transferase complex"/>
    <property type="evidence" value="ECO:0007669"/>
    <property type="project" value="TreeGrafter"/>
</dbReference>